<comment type="caution">
    <text evidence="5">The sequence shown here is derived from an EMBL/GenBank/DDBJ whole genome shotgun (WGS) entry which is preliminary data.</text>
</comment>
<dbReference type="Proteomes" id="UP000243797">
    <property type="component" value="Unassembled WGS sequence"/>
</dbReference>
<feature type="region of interest" description="Disordered" evidence="3">
    <location>
        <begin position="679"/>
        <end position="750"/>
    </location>
</feature>
<dbReference type="SUPFAM" id="SSF54211">
    <property type="entry name" value="Ribosomal protein S5 domain 2-like"/>
    <property type="match status" value="1"/>
</dbReference>
<dbReference type="Pfam" id="PF13589">
    <property type="entry name" value="HATPase_c_3"/>
    <property type="match status" value="1"/>
</dbReference>
<dbReference type="GO" id="GO:0006298">
    <property type="term" value="P:mismatch repair"/>
    <property type="evidence" value="ECO:0007669"/>
    <property type="project" value="InterPro"/>
</dbReference>
<evidence type="ECO:0000259" key="4">
    <source>
        <dbReference type="SMART" id="SM01340"/>
    </source>
</evidence>
<dbReference type="Gene3D" id="3.30.230.10">
    <property type="match status" value="1"/>
</dbReference>
<dbReference type="AlphaFoldDB" id="A0A2K1QYU0"/>
<dbReference type="PROSITE" id="PS00058">
    <property type="entry name" value="DNA_MISMATCH_REPAIR_1"/>
    <property type="match status" value="1"/>
</dbReference>
<dbReference type="SMART" id="SM01340">
    <property type="entry name" value="DNA_mis_repair"/>
    <property type="match status" value="1"/>
</dbReference>
<dbReference type="Gene3D" id="3.30.565.10">
    <property type="entry name" value="Histidine kinase-like ATPase, C-terminal domain"/>
    <property type="match status" value="1"/>
</dbReference>
<dbReference type="InterPro" id="IPR013507">
    <property type="entry name" value="DNA_mismatch_S5_2-like"/>
</dbReference>
<dbReference type="InterPro" id="IPR020568">
    <property type="entry name" value="Ribosomal_Su5_D2-typ_SF"/>
</dbReference>
<dbReference type="SUPFAM" id="SSF55874">
    <property type="entry name" value="ATPase domain of HSP90 chaperone/DNA topoisomerase II/histidine kinase"/>
    <property type="match status" value="1"/>
</dbReference>
<feature type="compositionally biased region" description="Basic and acidic residues" evidence="3">
    <location>
        <begin position="704"/>
        <end position="722"/>
    </location>
</feature>
<evidence type="ECO:0000313" key="5">
    <source>
        <dbReference type="EMBL" id="PNS20199.1"/>
    </source>
</evidence>
<keyword evidence="2" id="KW-0227">DNA damage</keyword>
<name>A0A2K1QYU0_9PEZI</name>
<evidence type="ECO:0000256" key="3">
    <source>
        <dbReference type="SAM" id="MobiDB-lite"/>
    </source>
</evidence>
<evidence type="ECO:0000256" key="2">
    <source>
        <dbReference type="ARBA" id="ARBA00022763"/>
    </source>
</evidence>
<evidence type="ECO:0000313" key="6">
    <source>
        <dbReference type="Proteomes" id="UP000243797"/>
    </source>
</evidence>
<gene>
    <name evidence="5" type="ORF">CAC42_5649</name>
</gene>
<feature type="compositionally biased region" description="Basic residues" evidence="3">
    <location>
        <begin position="724"/>
        <end position="735"/>
    </location>
</feature>
<organism evidence="5 6">
    <name type="scientific">Sphaceloma murrayae</name>
    <dbReference type="NCBI Taxonomy" id="2082308"/>
    <lineage>
        <taxon>Eukaryota</taxon>
        <taxon>Fungi</taxon>
        <taxon>Dikarya</taxon>
        <taxon>Ascomycota</taxon>
        <taxon>Pezizomycotina</taxon>
        <taxon>Dothideomycetes</taxon>
        <taxon>Dothideomycetidae</taxon>
        <taxon>Myriangiales</taxon>
        <taxon>Elsinoaceae</taxon>
        <taxon>Sphaceloma</taxon>
    </lineage>
</organism>
<dbReference type="PANTHER" id="PTHR10073:SF41">
    <property type="entry name" value="MISMATCH REPAIR PROTEIN, PUTATIVE (AFU_ORTHOLOGUE AFUA_8G05820)-RELATED"/>
    <property type="match status" value="1"/>
</dbReference>
<dbReference type="GO" id="GO:0032389">
    <property type="term" value="C:MutLalpha complex"/>
    <property type="evidence" value="ECO:0007669"/>
    <property type="project" value="TreeGrafter"/>
</dbReference>
<dbReference type="InterPro" id="IPR038973">
    <property type="entry name" value="MutL/Mlh/Pms-like"/>
</dbReference>
<dbReference type="InterPro" id="IPR014762">
    <property type="entry name" value="DNA_mismatch_repair_CS"/>
</dbReference>
<dbReference type="EMBL" id="NKHZ01000025">
    <property type="protein sequence ID" value="PNS20199.1"/>
    <property type="molecule type" value="Genomic_DNA"/>
</dbReference>
<evidence type="ECO:0000256" key="1">
    <source>
        <dbReference type="ARBA" id="ARBA00006082"/>
    </source>
</evidence>
<dbReference type="GO" id="GO:0140664">
    <property type="term" value="F:ATP-dependent DNA damage sensor activity"/>
    <property type="evidence" value="ECO:0007669"/>
    <property type="project" value="InterPro"/>
</dbReference>
<feature type="domain" description="DNA mismatch repair protein S5" evidence="4">
    <location>
        <begin position="219"/>
        <end position="343"/>
    </location>
</feature>
<dbReference type="NCBIfam" id="TIGR00585">
    <property type="entry name" value="mutl"/>
    <property type="match status" value="1"/>
</dbReference>
<proteinExistence type="inferred from homology"/>
<dbReference type="InParanoid" id="A0A2K1QYU0"/>
<dbReference type="InterPro" id="IPR002099">
    <property type="entry name" value="MutL/Mlh/PMS"/>
</dbReference>
<dbReference type="OrthoDB" id="10263226at2759"/>
<accession>A0A2K1QYU0</accession>
<feature type="region of interest" description="Disordered" evidence="3">
    <location>
        <begin position="594"/>
        <end position="624"/>
    </location>
</feature>
<keyword evidence="6" id="KW-1185">Reference proteome</keyword>
<dbReference type="GO" id="GO:0005524">
    <property type="term" value="F:ATP binding"/>
    <property type="evidence" value="ECO:0007669"/>
    <property type="project" value="InterPro"/>
</dbReference>
<dbReference type="GO" id="GO:0061982">
    <property type="term" value="P:meiosis I cell cycle process"/>
    <property type="evidence" value="ECO:0007669"/>
    <property type="project" value="UniProtKB-ARBA"/>
</dbReference>
<dbReference type="STRING" id="2082308.A0A2K1QYU0"/>
<dbReference type="InterPro" id="IPR036890">
    <property type="entry name" value="HATPase_C_sf"/>
</dbReference>
<reference evidence="5 6" key="1">
    <citation type="submission" date="2017-06" db="EMBL/GenBank/DDBJ databases">
        <title>Draft genome sequence of a variant of Elsinoe murrayae.</title>
        <authorList>
            <person name="Cheng Q."/>
        </authorList>
    </citation>
    <scope>NUCLEOTIDE SEQUENCE [LARGE SCALE GENOMIC DNA]</scope>
    <source>
        <strain evidence="5 6">CQ-2017a</strain>
    </source>
</reference>
<dbReference type="GO" id="GO:0016887">
    <property type="term" value="F:ATP hydrolysis activity"/>
    <property type="evidence" value="ECO:0007669"/>
    <property type="project" value="InterPro"/>
</dbReference>
<sequence>MTIAALPEATVRALGSTQSLLNTTSVVKELLENALDAGATSIAIEVSVNTLDVIQVKDNGHGVPPSDRQVLAKRYHTSKINSDADVRHAGGSSLGFRGEALAHVAESSGSLAITTRVDGEEAGCILTFTRDGTLKSEQRRSHPVGTTVRVGDFLRHYPVRKQHQLMATKKTMSSIRELLHGYAFARPYVRFAFSVLKSRSDKDKWTYAPATTTSLQDTAMKLVGKTVVAECHYVQRNENGYEMEIPTPKQDADLTKLNRFGNFIILDGRPLTASRGSGKRLIKCVKGHPLYPSAMKAVSHSIFTCLRIDCRHPTYDASIEPAKDDVLFEDFGSVEKQLRPLLDLAYPSAAIAPAAKENTLAASTDHIEDPQSVLMTTMAQEPQEMVRSSLPIEEDVLLDTQYIPNEDQDCKETLDNEAFNPWTLARINAPRRASERDYLMEPELSNSTDQLPPIPSSRIATGLLTPDRSSPIRKAADLGSENRSIGLPKVPPAQLYLPPTPQVDASNVLAPFTIPGPSHSRDCAPSPGTNREQALVQSSAVSGFTPINYVNMDGRSARKRPGAVNKPFKRPSVIRRDSERDAWFDIPEMHHDEMARKRTRARKRPQAGNSLRQVDSLPGNDGSIADIRSFMRESLQPQRGSGPRPTPCADLTRQVIVDDPSEIDTGIFPRCMIRADEETHLDQENAPTSPSASALLRRTSSHRTSLEQRDANQGTDPRELLLRPRTKSGRPKRAKSSMLPLERTPGDSRTHELQLRIGLCPEELISDTATSGDAGGFFVPKDDSCAVYTGLEGWGKEDVRQVVETLRALLGSVDNGLAQWQ</sequence>
<dbReference type="InterPro" id="IPR014721">
    <property type="entry name" value="Ribsml_uS5_D2-typ_fold_subgr"/>
</dbReference>
<dbReference type="GO" id="GO:0030983">
    <property type="term" value="F:mismatched DNA binding"/>
    <property type="evidence" value="ECO:0007669"/>
    <property type="project" value="InterPro"/>
</dbReference>
<dbReference type="PANTHER" id="PTHR10073">
    <property type="entry name" value="DNA MISMATCH REPAIR PROTEIN MLH, PMS, MUTL"/>
    <property type="match status" value="1"/>
</dbReference>
<comment type="similarity">
    <text evidence="1">Belongs to the DNA mismatch repair MutL/HexB family.</text>
</comment>
<protein>
    <submittedName>
        <fullName evidence="5">PMS1 1 protein</fullName>
    </submittedName>
</protein>
<dbReference type="FunFam" id="3.30.565.10:FF:000017">
    <property type="entry name" value="PMS1 homolog 1, mismatch repair system component"/>
    <property type="match status" value="1"/>
</dbReference>